<protein>
    <recommendedName>
        <fullName evidence="8">Amino acid transporter transmembrane domain-containing protein</fullName>
    </recommendedName>
</protein>
<dbReference type="PANTHER" id="PTHR22950:SF668">
    <property type="entry name" value="AMINO ACID TRANSPORTER (EUROFUNG)"/>
    <property type="match status" value="1"/>
</dbReference>
<evidence type="ECO:0000313" key="9">
    <source>
        <dbReference type="EMBL" id="KAL0633670.1"/>
    </source>
</evidence>
<feature type="transmembrane region" description="Helical" evidence="7">
    <location>
        <begin position="72"/>
        <end position="90"/>
    </location>
</feature>
<feature type="transmembrane region" description="Helical" evidence="7">
    <location>
        <begin position="427"/>
        <end position="450"/>
    </location>
</feature>
<keyword evidence="3 7" id="KW-0812">Transmembrane</keyword>
<comment type="subcellular location">
    <subcellularLocation>
        <location evidence="1">Membrane</location>
        <topology evidence="1">Multi-pass membrane protein</topology>
    </subcellularLocation>
</comment>
<comment type="similarity">
    <text evidence="2">Belongs to the amino acid/polyamine transporter 2 family.</text>
</comment>
<feature type="domain" description="Amino acid transporter transmembrane" evidence="8">
    <location>
        <begin position="65"/>
        <end position="449"/>
    </location>
</feature>
<evidence type="ECO:0000313" key="10">
    <source>
        <dbReference type="Proteomes" id="UP001447188"/>
    </source>
</evidence>
<evidence type="ECO:0000256" key="7">
    <source>
        <dbReference type="SAM" id="Phobius"/>
    </source>
</evidence>
<reference evidence="9 10" key="1">
    <citation type="submission" date="2024-02" db="EMBL/GenBank/DDBJ databases">
        <title>Discinaceae phylogenomics.</title>
        <authorList>
            <person name="Dirks A.C."/>
            <person name="James T.Y."/>
        </authorList>
    </citation>
    <scope>NUCLEOTIDE SEQUENCE [LARGE SCALE GENOMIC DNA]</scope>
    <source>
        <strain evidence="9 10">ACD0624</strain>
    </source>
</reference>
<feature type="transmembrane region" description="Helical" evidence="7">
    <location>
        <begin position="96"/>
        <end position="117"/>
    </location>
</feature>
<keyword evidence="4 7" id="KW-1133">Transmembrane helix</keyword>
<feature type="transmembrane region" description="Helical" evidence="7">
    <location>
        <begin position="361"/>
        <end position="385"/>
    </location>
</feature>
<dbReference type="EMBL" id="JBBBZM010000118">
    <property type="protein sequence ID" value="KAL0633670.1"/>
    <property type="molecule type" value="Genomic_DNA"/>
</dbReference>
<evidence type="ECO:0000256" key="3">
    <source>
        <dbReference type="ARBA" id="ARBA00022692"/>
    </source>
</evidence>
<gene>
    <name evidence="9" type="ORF">Q9L58_007441</name>
</gene>
<feature type="transmembrane region" description="Helical" evidence="7">
    <location>
        <begin position="279"/>
        <end position="301"/>
    </location>
</feature>
<accession>A0ABR3GD18</accession>
<feature type="transmembrane region" description="Helical" evidence="7">
    <location>
        <begin position="391"/>
        <end position="415"/>
    </location>
</feature>
<feature type="compositionally biased region" description="Basic and acidic residues" evidence="6">
    <location>
        <begin position="26"/>
        <end position="44"/>
    </location>
</feature>
<dbReference type="Pfam" id="PF01490">
    <property type="entry name" value="Aa_trans"/>
    <property type="match status" value="1"/>
</dbReference>
<organism evidence="9 10">
    <name type="scientific">Discina gigas</name>
    <dbReference type="NCBI Taxonomy" id="1032678"/>
    <lineage>
        <taxon>Eukaryota</taxon>
        <taxon>Fungi</taxon>
        <taxon>Dikarya</taxon>
        <taxon>Ascomycota</taxon>
        <taxon>Pezizomycotina</taxon>
        <taxon>Pezizomycetes</taxon>
        <taxon>Pezizales</taxon>
        <taxon>Discinaceae</taxon>
        <taxon>Discina</taxon>
    </lineage>
</organism>
<dbReference type="Gene3D" id="1.20.1740.10">
    <property type="entry name" value="Amino acid/polyamine transporter I"/>
    <property type="match status" value="1"/>
</dbReference>
<keyword evidence="5 7" id="KW-0472">Membrane</keyword>
<dbReference type="InterPro" id="IPR013057">
    <property type="entry name" value="AA_transpt_TM"/>
</dbReference>
<comment type="caution">
    <text evidence="9">The sequence shown here is derived from an EMBL/GenBank/DDBJ whole genome shotgun (WGS) entry which is preliminary data.</text>
</comment>
<feature type="transmembrane region" description="Helical" evidence="7">
    <location>
        <begin position="145"/>
        <end position="168"/>
    </location>
</feature>
<evidence type="ECO:0000259" key="8">
    <source>
        <dbReference type="Pfam" id="PF01490"/>
    </source>
</evidence>
<evidence type="ECO:0000256" key="5">
    <source>
        <dbReference type="ARBA" id="ARBA00023136"/>
    </source>
</evidence>
<evidence type="ECO:0000256" key="2">
    <source>
        <dbReference type="ARBA" id="ARBA00008066"/>
    </source>
</evidence>
<feature type="region of interest" description="Disordered" evidence="6">
    <location>
        <begin position="1"/>
        <end position="57"/>
    </location>
</feature>
<evidence type="ECO:0000256" key="1">
    <source>
        <dbReference type="ARBA" id="ARBA00004141"/>
    </source>
</evidence>
<evidence type="ECO:0000256" key="6">
    <source>
        <dbReference type="SAM" id="MobiDB-lite"/>
    </source>
</evidence>
<sequence>MDPHASLELRTPVTHRPPIVPGLPPRRAEGEKDPAVDLESERSPPRVGEGDPFGDEGDHDIKFKTMTWWQTAMIMIAETISLGILSLPSVLDTVGLVPGCILIIGLGIIATYTGYVLGQFKMRYPHVHTFAEAGEIIMGGFGRELFAAAQVIFLVFIMGSHILTFSIMLNVTTGHATCTIVFTIVGLLVSLVCTIPRTMRMVSYFSIVSFVSILGAVFITMIGVGVEGRTPPLEVSARPGTPFWLAFGAVGNIIFAYAGHLAFFSFISEMKNPHDYPKALCALQVSDTILYLVAAVVIYRYTGADVTSPALSASTKILEKIAYGVAIPTIVIAGVINGHVAAKYIYVRMFRNSEHLGSRSWYATFIWMLIITVLWIVAWVIASAIPVFNNLLGLISALFVSWFTYGISGWFWIHMNRGQLWSTRRKSFLTIVNALIMCMGATIMVCGLYSSGMGIREQKGGRPFSCDDNSV</sequence>
<evidence type="ECO:0000256" key="4">
    <source>
        <dbReference type="ARBA" id="ARBA00022989"/>
    </source>
</evidence>
<name>A0ABR3GD18_9PEZI</name>
<proteinExistence type="inferred from homology"/>
<feature type="transmembrane region" description="Helical" evidence="7">
    <location>
        <begin position="321"/>
        <end position="340"/>
    </location>
</feature>
<feature type="transmembrane region" description="Helical" evidence="7">
    <location>
        <begin position="174"/>
        <end position="195"/>
    </location>
</feature>
<feature type="transmembrane region" description="Helical" evidence="7">
    <location>
        <begin position="202"/>
        <end position="224"/>
    </location>
</feature>
<keyword evidence="10" id="KW-1185">Reference proteome</keyword>
<dbReference type="Proteomes" id="UP001447188">
    <property type="component" value="Unassembled WGS sequence"/>
</dbReference>
<dbReference type="PANTHER" id="PTHR22950">
    <property type="entry name" value="AMINO ACID TRANSPORTER"/>
    <property type="match status" value="1"/>
</dbReference>
<feature type="transmembrane region" description="Helical" evidence="7">
    <location>
        <begin position="244"/>
        <end position="267"/>
    </location>
</feature>